<dbReference type="GO" id="GO:0016740">
    <property type="term" value="F:transferase activity"/>
    <property type="evidence" value="ECO:0007669"/>
    <property type="project" value="UniProtKB-KW"/>
</dbReference>
<dbReference type="Pfam" id="PF13692">
    <property type="entry name" value="Glyco_trans_1_4"/>
    <property type="match status" value="1"/>
</dbReference>
<gene>
    <name evidence="2" type="ORF">E6C51_00665</name>
</gene>
<dbReference type="RefSeq" id="WP_190234688.1">
    <property type="nucleotide sequence ID" value="NZ_SSOA01000001.1"/>
</dbReference>
<dbReference type="CDD" id="cd03801">
    <property type="entry name" value="GT4_PimA-like"/>
    <property type="match status" value="1"/>
</dbReference>
<keyword evidence="2" id="KW-0808">Transferase</keyword>
<comment type="caution">
    <text evidence="2">The sequence shown here is derived from an EMBL/GenBank/DDBJ whole genome shotgun (WGS) entry which is preliminary data.</text>
</comment>
<dbReference type="SUPFAM" id="SSF53756">
    <property type="entry name" value="UDP-Glycosyltransferase/glycogen phosphorylase"/>
    <property type="match status" value="1"/>
</dbReference>
<evidence type="ECO:0000313" key="3">
    <source>
        <dbReference type="Proteomes" id="UP000310754"/>
    </source>
</evidence>
<dbReference type="AlphaFoldDB" id="A0A4S4A576"/>
<feature type="compositionally biased region" description="Polar residues" evidence="1">
    <location>
        <begin position="16"/>
        <end position="25"/>
    </location>
</feature>
<dbReference type="Proteomes" id="UP000310754">
    <property type="component" value="Unassembled WGS sequence"/>
</dbReference>
<accession>A0A4S4A576</accession>
<protein>
    <submittedName>
        <fullName evidence="2">Glycosyltransferase family 4 protein</fullName>
    </submittedName>
</protein>
<dbReference type="EMBL" id="SSOA01000001">
    <property type="protein sequence ID" value="THF53671.1"/>
    <property type="molecule type" value="Genomic_DNA"/>
</dbReference>
<keyword evidence="3" id="KW-1185">Reference proteome</keyword>
<dbReference type="Gene3D" id="3.40.50.2000">
    <property type="entry name" value="Glycogen Phosphorylase B"/>
    <property type="match status" value="1"/>
</dbReference>
<evidence type="ECO:0000256" key="1">
    <source>
        <dbReference type="SAM" id="MobiDB-lite"/>
    </source>
</evidence>
<feature type="region of interest" description="Disordered" evidence="1">
    <location>
        <begin position="10"/>
        <end position="38"/>
    </location>
</feature>
<proteinExistence type="predicted"/>
<organism evidence="2 3">
    <name type="scientific">Allorhizobium terrae</name>
    <dbReference type="NCBI Taxonomy" id="1848972"/>
    <lineage>
        <taxon>Bacteria</taxon>
        <taxon>Pseudomonadati</taxon>
        <taxon>Pseudomonadota</taxon>
        <taxon>Alphaproteobacteria</taxon>
        <taxon>Hyphomicrobiales</taxon>
        <taxon>Rhizobiaceae</taxon>
        <taxon>Rhizobium/Agrobacterium group</taxon>
        <taxon>Allorhizobium</taxon>
    </lineage>
</organism>
<dbReference type="PANTHER" id="PTHR12526">
    <property type="entry name" value="GLYCOSYLTRANSFERASE"/>
    <property type="match status" value="1"/>
</dbReference>
<reference evidence="2 3" key="1">
    <citation type="submission" date="2019-04" db="EMBL/GenBank/DDBJ databases">
        <title>Rhizobium terrae sp. nov., isolated from a paddy soil.</title>
        <authorList>
            <person name="Lin S.-Y."/>
            <person name="Hameed A."/>
            <person name="Huang H.-I."/>
            <person name="Young C.-C."/>
        </authorList>
    </citation>
    <scope>NUCLEOTIDE SEQUENCE [LARGE SCALE GENOMIC DNA]</scope>
    <source>
        <strain evidence="2 3">CC-HIH110</strain>
    </source>
</reference>
<name>A0A4S4A576_9HYPH</name>
<evidence type="ECO:0000313" key="2">
    <source>
        <dbReference type="EMBL" id="THF53671.1"/>
    </source>
</evidence>
<sequence length="428" mass="48914">MTKVLKDVLLRPQPSALKNSPSGSQDVVPAAKGHSPKPTLSVLAPTRYPWRFNSPRHTRHRIETRNFVPMNYISPKLEGVTVLSPMPPRKFDLVHAFNRIPLGKTPFVMSFESHMPRGFGIEQSRFYRFMMRQLLSERCLGIGAISEHARRIFLTSHKDHPSFDHLKRKLFLRYPNMVIDDRVDHYSEDEQYPIRVVFVGNHFARKGGCVGVRMAELALEQSIPLEVDIVSTMEVGSASWTDPLEPGYFDRYRKLLALPNVRHVQNLPNSEVLKILRNAHFSLLTTFCDTFGYSVIESEANYVPVIGTAQGALPEFIQHQKNGILLPMDTNEIGEWKHIADDRSTAEFAEVHAREVERMAEQALTEIVSVMGDQNRYKAMRQAAYETAKSMFSSLEASAFWDDYYVDALNRFRKGGSYRPMARAQNRA</sequence>